<dbReference type="AlphaFoldDB" id="G5AZB8"/>
<dbReference type="STRING" id="10181.G5AZB8"/>
<evidence type="ECO:0000313" key="2">
    <source>
        <dbReference type="EMBL" id="EHB02363.1"/>
    </source>
</evidence>
<name>G5AZB8_HETGA</name>
<evidence type="ECO:0000313" key="3">
    <source>
        <dbReference type="Proteomes" id="UP000006813"/>
    </source>
</evidence>
<organism evidence="2 3">
    <name type="scientific">Heterocephalus glaber</name>
    <name type="common">Naked mole rat</name>
    <dbReference type="NCBI Taxonomy" id="10181"/>
    <lineage>
        <taxon>Eukaryota</taxon>
        <taxon>Metazoa</taxon>
        <taxon>Chordata</taxon>
        <taxon>Craniata</taxon>
        <taxon>Vertebrata</taxon>
        <taxon>Euteleostomi</taxon>
        <taxon>Mammalia</taxon>
        <taxon>Eutheria</taxon>
        <taxon>Euarchontoglires</taxon>
        <taxon>Glires</taxon>
        <taxon>Rodentia</taxon>
        <taxon>Hystricomorpha</taxon>
        <taxon>Bathyergidae</taxon>
        <taxon>Heterocephalus</taxon>
    </lineage>
</organism>
<proteinExistence type="predicted"/>
<reference evidence="2 3" key="1">
    <citation type="journal article" date="2011" name="Nature">
        <title>Genome sequencing reveals insights into physiology and longevity of the naked mole rat.</title>
        <authorList>
            <person name="Kim E.B."/>
            <person name="Fang X."/>
            <person name="Fushan A.A."/>
            <person name="Huang Z."/>
            <person name="Lobanov A.V."/>
            <person name="Han L."/>
            <person name="Marino S.M."/>
            <person name="Sun X."/>
            <person name="Turanov A.A."/>
            <person name="Yang P."/>
            <person name="Yim S.H."/>
            <person name="Zhao X."/>
            <person name="Kasaikina M.V."/>
            <person name="Stoletzki N."/>
            <person name="Peng C."/>
            <person name="Polak P."/>
            <person name="Xiong Z."/>
            <person name="Kiezun A."/>
            <person name="Zhu Y."/>
            <person name="Chen Y."/>
            <person name="Kryukov G.V."/>
            <person name="Zhang Q."/>
            <person name="Peshkin L."/>
            <person name="Yang L."/>
            <person name="Bronson R.T."/>
            <person name="Buffenstein R."/>
            <person name="Wang B."/>
            <person name="Han C."/>
            <person name="Li Q."/>
            <person name="Chen L."/>
            <person name="Zhao W."/>
            <person name="Sunyaev S.R."/>
            <person name="Park T.J."/>
            <person name="Zhang G."/>
            <person name="Wang J."/>
            <person name="Gladyshev V.N."/>
        </authorList>
    </citation>
    <scope>NUCLEOTIDE SEQUENCE [LARGE SCALE GENOMIC DNA]</scope>
</reference>
<feature type="region of interest" description="Disordered" evidence="1">
    <location>
        <begin position="73"/>
        <end position="107"/>
    </location>
</feature>
<evidence type="ECO:0000256" key="1">
    <source>
        <dbReference type="SAM" id="MobiDB-lite"/>
    </source>
</evidence>
<feature type="region of interest" description="Disordered" evidence="1">
    <location>
        <begin position="133"/>
        <end position="175"/>
    </location>
</feature>
<feature type="region of interest" description="Disordered" evidence="1">
    <location>
        <begin position="190"/>
        <end position="224"/>
    </location>
</feature>
<protein>
    <submittedName>
        <fullName evidence="2">WW domain-binding protein 11</fullName>
    </submittedName>
</protein>
<gene>
    <name evidence="2" type="ORF">GW7_11031</name>
</gene>
<sequence length="306" mass="32603">MRFRKLAEIWGNVPKQPFTGRESLAASPVQCCFRQQAGEMRTCPTVLTLHDPVMRMTPPTPGMVTAAAEDVGVTKHEDSDTGSGGEKPSCSSARPPPLGPPPTTSRASLLLRHPESHSEAVCQDFQLQDPQPQGCHPLLLRDDQGHLPCTSSDPRQMPGAQPPLRRKPQATDAKAGYGFVPTVLRVRRENKGATAAPQGESEDDSAVPLAEAAPKSGPPGRSQYEDAGAQIVQGYAAATLQARAKPEPESRACSGPELSSAHPCHSRSLSILESSHAAKGLGGQMALCPCRHRRWHPISSAPEFSA</sequence>
<feature type="compositionally biased region" description="Pro residues" evidence="1">
    <location>
        <begin position="94"/>
        <end position="103"/>
    </location>
</feature>
<dbReference type="EMBL" id="JH167601">
    <property type="protein sequence ID" value="EHB02363.1"/>
    <property type="molecule type" value="Genomic_DNA"/>
</dbReference>
<dbReference type="Proteomes" id="UP000006813">
    <property type="component" value="Unassembled WGS sequence"/>
</dbReference>
<accession>G5AZB8</accession>
<dbReference type="InParanoid" id="G5AZB8"/>